<keyword evidence="3" id="KW-1185">Reference proteome</keyword>
<dbReference type="InterPro" id="IPR041291">
    <property type="entry name" value="TUDOR_5"/>
</dbReference>
<gene>
    <name evidence="2" type="ORF">SVUK_LOCUS11844</name>
</gene>
<sequence length="193" mass="21775">MENQLKTWNDTAEKVLADMQDLIAAMDRNVLVEKHDAVVKERNEAIANLLPQDIADRPVMTDDEIRKLENEINEVRNRMQAVKKPSEWPPPPAEGLQARLQLNEGELCLARSDDGSNLVVAQVVAKNIRRDITLTGLRVAALVESSYYFKQPTWSTGTIGTLPNTAHNKEFLIFFDDGFEEYVQAAFDSCDDD</sequence>
<dbReference type="OrthoDB" id="5792673at2759"/>
<protein>
    <recommendedName>
        <fullName evidence="1">Histone methyltransferase Tudor domain-containing protein</fullName>
    </recommendedName>
</protein>
<feature type="non-terminal residue" evidence="2">
    <location>
        <position position="193"/>
    </location>
</feature>
<organism evidence="2 3">
    <name type="scientific">Strongylus vulgaris</name>
    <name type="common">Blood worm</name>
    <dbReference type="NCBI Taxonomy" id="40348"/>
    <lineage>
        <taxon>Eukaryota</taxon>
        <taxon>Metazoa</taxon>
        <taxon>Ecdysozoa</taxon>
        <taxon>Nematoda</taxon>
        <taxon>Chromadorea</taxon>
        <taxon>Rhabditida</taxon>
        <taxon>Rhabditina</taxon>
        <taxon>Rhabditomorpha</taxon>
        <taxon>Strongyloidea</taxon>
        <taxon>Strongylidae</taxon>
        <taxon>Strongylus</taxon>
    </lineage>
</organism>
<accession>A0A3P7J1R3</accession>
<evidence type="ECO:0000313" key="2">
    <source>
        <dbReference type="EMBL" id="VDM76846.1"/>
    </source>
</evidence>
<dbReference type="EMBL" id="UYYB01097863">
    <property type="protein sequence ID" value="VDM76846.1"/>
    <property type="molecule type" value="Genomic_DNA"/>
</dbReference>
<dbReference type="Pfam" id="PF18359">
    <property type="entry name" value="Tudor_5"/>
    <property type="match status" value="1"/>
</dbReference>
<evidence type="ECO:0000313" key="3">
    <source>
        <dbReference type="Proteomes" id="UP000270094"/>
    </source>
</evidence>
<evidence type="ECO:0000259" key="1">
    <source>
        <dbReference type="Pfam" id="PF18359"/>
    </source>
</evidence>
<proteinExistence type="predicted"/>
<reference evidence="2 3" key="1">
    <citation type="submission" date="2018-11" db="EMBL/GenBank/DDBJ databases">
        <authorList>
            <consortium name="Pathogen Informatics"/>
        </authorList>
    </citation>
    <scope>NUCLEOTIDE SEQUENCE [LARGE SCALE GENOMIC DNA]</scope>
</reference>
<feature type="domain" description="Histone methyltransferase Tudor" evidence="1">
    <location>
        <begin position="136"/>
        <end position="185"/>
    </location>
</feature>
<dbReference type="AlphaFoldDB" id="A0A3P7J1R3"/>
<dbReference type="Proteomes" id="UP000270094">
    <property type="component" value="Unassembled WGS sequence"/>
</dbReference>
<name>A0A3P7J1R3_STRVU</name>